<dbReference type="AlphaFoldDB" id="A0A7W9QG50"/>
<proteinExistence type="predicted"/>
<sequence>MAITPAAEICDQHIADLRGALAQAVRLLSFSAGQVAPGDPVVAERLMPTADEMTQVLNRTAPE</sequence>
<accession>A0A7W9QG50</accession>
<protein>
    <submittedName>
        <fullName evidence="1">Uncharacterized protein</fullName>
    </submittedName>
</protein>
<evidence type="ECO:0000313" key="2">
    <source>
        <dbReference type="Proteomes" id="UP000588098"/>
    </source>
</evidence>
<keyword evidence="2" id="KW-1185">Reference proteome</keyword>
<dbReference type="EMBL" id="JACHJL010000017">
    <property type="protein sequence ID" value="MBB5938607.1"/>
    <property type="molecule type" value="Genomic_DNA"/>
</dbReference>
<comment type="caution">
    <text evidence="1">The sequence shown here is derived from an EMBL/GenBank/DDBJ whole genome shotgun (WGS) entry which is preliminary data.</text>
</comment>
<gene>
    <name evidence="1" type="ORF">FHS42_005696</name>
</gene>
<name>A0A7W9QG50_9ACTN</name>
<evidence type="ECO:0000313" key="1">
    <source>
        <dbReference type="EMBL" id="MBB5938607.1"/>
    </source>
</evidence>
<organism evidence="1 2">
    <name type="scientific">Streptomyces zagrosensis</name>
    <dbReference type="NCBI Taxonomy" id="1042984"/>
    <lineage>
        <taxon>Bacteria</taxon>
        <taxon>Bacillati</taxon>
        <taxon>Actinomycetota</taxon>
        <taxon>Actinomycetes</taxon>
        <taxon>Kitasatosporales</taxon>
        <taxon>Streptomycetaceae</taxon>
        <taxon>Streptomyces</taxon>
    </lineage>
</organism>
<reference evidence="1 2" key="1">
    <citation type="submission" date="2020-08" db="EMBL/GenBank/DDBJ databases">
        <title>Genomic Encyclopedia of Type Strains, Phase III (KMG-III): the genomes of soil and plant-associated and newly described type strains.</title>
        <authorList>
            <person name="Whitman W."/>
        </authorList>
    </citation>
    <scope>NUCLEOTIDE SEQUENCE [LARGE SCALE GENOMIC DNA]</scope>
    <source>
        <strain evidence="1 2">CECT 8305</strain>
    </source>
</reference>
<dbReference type="RefSeq" id="WP_184576491.1">
    <property type="nucleotide sequence ID" value="NZ_JACHJL010000017.1"/>
</dbReference>
<dbReference type="Proteomes" id="UP000588098">
    <property type="component" value="Unassembled WGS sequence"/>
</dbReference>